<keyword evidence="1" id="KW-0238">DNA-binding</keyword>
<gene>
    <name evidence="1" type="ORF">L195_g036549</name>
</gene>
<reference evidence="1 2" key="2">
    <citation type="journal article" date="2017" name="Front. Plant Sci.">
        <title>Gene Classification and Mining of Molecular Markers Useful in Red Clover (Trifolium pratense) Breeding.</title>
        <authorList>
            <person name="Istvanek J."/>
            <person name="Dluhosova J."/>
            <person name="Dluhos P."/>
            <person name="Patkova L."/>
            <person name="Nedelnik J."/>
            <person name="Repkova J."/>
        </authorList>
    </citation>
    <scope>NUCLEOTIDE SEQUENCE [LARGE SCALE GENOMIC DNA]</scope>
    <source>
        <strain evidence="2">cv. Tatra</strain>
        <tissue evidence="1">Young leaves</tissue>
    </source>
</reference>
<protein>
    <submittedName>
        <fullName evidence="1">SAWADEE HOMEODOMAIN 2-like protein</fullName>
    </submittedName>
</protein>
<dbReference type="Proteomes" id="UP000236291">
    <property type="component" value="Unassembled WGS sequence"/>
</dbReference>
<evidence type="ECO:0000313" key="2">
    <source>
        <dbReference type="Proteomes" id="UP000236291"/>
    </source>
</evidence>
<dbReference type="GO" id="GO:0003677">
    <property type="term" value="F:DNA binding"/>
    <property type="evidence" value="ECO:0007669"/>
    <property type="project" value="UniProtKB-KW"/>
</dbReference>
<dbReference type="AlphaFoldDB" id="A0A2K3LPS3"/>
<dbReference type="ExpressionAtlas" id="A0A2K3LPS3">
    <property type="expression patterns" value="baseline"/>
</dbReference>
<name>A0A2K3LPS3_TRIPR</name>
<dbReference type="EMBL" id="ASHM01038150">
    <property type="protein sequence ID" value="PNX80545.1"/>
    <property type="molecule type" value="Genomic_DNA"/>
</dbReference>
<comment type="caution">
    <text evidence="1">The sequence shown here is derived from an EMBL/GenBank/DDBJ whole genome shotgun (WGS) entry which is preliminary data.</text>
</comment>
<organism evidence="1 2">
    <name type="scientific">Trifolium pratense</name>
    <name type="common">Red clover</name>
    <dbReference type="NCBI Taxonomy" id="57577"/>
    <lineage>
        <taxon>Eukaryota</taxon>
        <taxon>Viridiplantae</taxon>
        <taxon>Streptophyta</taxon>
        <taxon>Embryophyta</taxon>
        <taxon>Tracheophyta</taxon>
        <taxon>Spermatophyta</taxon>
        <taxon>Magnoliopsida</taxon>
        <taxon>eudicotyledons</taxon>
        <taxon>Gunneridae</taxon>
        <taxon>Pentapetalae</taxon>
        <taxon>rosids</taxon>
        <taxon>fabids</taxon>
        <taxon>Fabales</taxon>
        <taxon>Fabaceae</taxon>
        <taxon>Papilionoideae</taxon>
        <taxon>50 kb inversion clade</taxon>
        <taxon>NPAAA clade</taxon>
        <taxon>Hologalegina</taxon>
        <taxon>IRL clade</taxon>
        <taxon>Trifolieae</taxon>
        <taxon>Trifolium</taxon>
    </lineage>
</organism>
<proteinExistence type="predicted"/>
<sequence>MFALGHTIYWAGPEHFFDVFCYFTYSVVLQEIVPLRKVCRRPETDYRLHQLHAVNDAAPADQQKISLDHPTNVHGIRVISSSETVQKQQQQIANIHIVTPVLQTNVSIPKPPPQSMNVDPMKAETKADVQAGISVPPGFAPLAVPPGFAPLAAGIITTGSITSSIIPEVSTQNKAEGK</sequence>
<reference evidence="1 2" key="1">
    <citation type="journal article" date="2014" name="Am. J. Bot.">
        <title>Genome assembly and annotation for red clover (Trifolium pratense; Fabaceae).</title>
        <authorList>
            <person name="Istvanek J."/>
            <person name="Jaros M."/>
            <person name="Krenek A."/>
            <person name="Repkova J."/>
        </authorList>
    </citation>
    <scope>NUCLEOTIDE SEQUENCE [LARGE SCALE GENOMIC DNA]</scope>
    <source>
        <strain evidence="2">cv. Tatra</strain>
        <tissue evidence="1">Young leaves</tissue>
    </source>
</reference>
<accession>A0A2K3LPS3</accession>
<keyword evidence="1" id="KW-0371">Homeobox</keyword>
<evidence type="ECO:0000313" key="1">
    <source>
        <dbReference type="EMBL" id="PNX80545.1"/>
    </source>
</evidence>